<name>A0A8H7AKE9_9EURO</name>
<evidence type="ECO:0000313" key="3">
    <source>
        <dbReference type="Proteomes" id="UP000606974"/>
    </source>
</evidence>
<evidence type="ECO:0000313" key="2">
    <source>
        <dbReference type="EMBL" id="KAF7510750.1"/>
    </source>
</evidence>
<dbReference type="EMBL" id="JAACFV010000027">
    <property type="protein sequence ID" value="KAF7510750.1"/>
    <property type="molecule type" value="Genomic_DNA"/>
</dbReference>
<accession>A0A8H7AKE9</accession>
<reference evidence="2" key="1">
    <citation type="submission" date="2020-02" db="EMBL/GenBank/DDBJ databases">
        <authorList>
            <person name="Palmer J.M."/>
        </authorList>
    </citation>
    <scope>NUCLEOTIDE SEQUENCE</scope>
    <source>
        <strain evidence="2">EPUS1.4</strain>
        <tissue evidence="2">Thallus</tissue>
    </source>
</reference>
<feature type="region of interest" description="Disordered" evidence="1">
    <location>
        <begin position="1"/>
        <end position="87"/>
    </location>
</feature>
<feature type="compositionally biased region" description="Low complexity" evidence="1">
    <location>
        <begin position="1"/>
        <end position="20"/>
    </location>
</feature>
<proteinExistence type="predicted"/>
<organism evidence="2 3">
    <name type="scientific">Endocarpon pusillum</name>
    <dbReference type="NCBI Taxonomy" id="364733"/>
    <lineage>
        <taxon>Eukaryota</taxon>
        <taxon>Fungi</taxon>
        <taxon>Dikarya</taxon>
        <taxon>Ascomycota</taxon>
        <taxon>Pezizomycotina</taxon>
        <taxon>Eurotiomycetes</taxon>
        <taxon>Chaetothyriomycetidae</taxon>
        <taxon>Verrucariales</taxon>
        <taxon>Verrucariaceae</taxon>
        <taxon>Endocarpon</taxon>
    </lineage>
</organism>
<protein>
    <submittedName>
        <fullName evidence="2">Uncharacterized protein</fullName>
    </submittedName>
</protein>
<feature type="compositionally biased region" description="Polar residues" evidence="1">
    <location>
        <begin position="59"/>
        <end position="73"/>
    </location>
</feature>
<evidence type="ECO:0000256" key="1">
    <source>
        <dbReference type="SAM" id="MobiDB-lite"/>
    </source>
</evidence>
<sequence>MSKIKSSSSTSSLISSSPSKGAVHPQSHSFGGKSPRHGAHYLLSQSSGEEADSDLEFKTATSEPAGNRTVQGQQKEKEASAQAVGYAQNYSFGKRENIISGREPKLPRSLLEGRRSDRMLQVKGRMYNEEDWFDDSKFGKQAKSRQA</sequence>
<comment type="caution">
    <text evidence="2">The sequence shown here is derived from an EMBL/GenBank/DDBJ whole genome shotgun (WGS) entry which is preliminary data.</text>
</comment>
<dbReference type="Proteomes" id="UP000606974">
    <property type="component" value="Unassembled WGS sequence"/>
</dbReference>
<gene>
    <name evidence="2" type="ORF">GJ744_006116</name>
</gene>
<keyword evidence="3" id="KW-1185">Reference proteome</keyword>
<dbReference type="AlphaFoldDB" id="A0A8H7AKE9"/>